<dbReference type="Proteomes" id="UP000054498">
    <property type="component" value="Unassembled WGS sequence"/>
</dbReference>
<organism evidence="2 3">
    <name type="scientific">Monoraphidium neglectum</name>
    <dbReference type="NCBI Taxonomy" id="145388"/>
    <lineage>
        <taxon>Eukaryota</taxon>
        <taxon>Viridiplantae</taxon>
        <taxon>Chlorophyta</taxon>
        <taxon>core chlorophytes</taxon>
        <taxon>Chlorophyceae</taxon>
        <taxon>CS clade</taxon>
        <taxon>Sphaeropleales</taxon>
        <taxon>Selenastraceae</taxon>
        <taxon>Monoraphidium</taxon>
    </lineage>
</organism>
<accession>A0A0D2K6J2</accession>
<feature type="compositionally biased region" description="Polar residues" evidence="1">
    <location>
        <begin position="21"/>
        <end position="32"/>
    </location>
</feature>
<reference evidence="2 3" key="1">
    <citation type="journal article" date="2013" name="BMC Genomics">
        <title>Reconstruction of the lipid metabolism for the microalga Monoraphidium neglectum from its genome sequence reveals characteristics suitable for biofuel production.</title>
        <authorList>
            <person name="Bogen C."/>
            <person name="Al-Dilaimi A."/>
            <person name="Albersmeier A."/>
            <person name="Wichmann J."/>
            <person name="Grundmann M."/>
            <person name="Rupp O."/>
            <person name="Lauersen K.J."/>
            <person name="Blifernez-Klassen O."/>
            <person name="Kalinowski J."/>
            <person name="Goesmann A."/>
            <person name="Mussgnug J.H."/>
            <person name="Kruse O."/>
        </authorList>
    </citation>
    <scope>NUCLEOTIDE SEQUENCE [LARGE SCALE GENOMIC DNA]</scope>
    <source>
        <strain evidence="2 3">SAG 48.87</strain>
    </source>
</reference>
<keyword evidence="3" id="KW-1185">Reference proteome</keyword>
<proteinExistence type="predicted"/>
<evidence type="ECO:0000313" key="3">
    <source>
        <dbReference type="Proteomes" id="UP000054498"/>
    </source>
</evidence>
<sequence>GGGTAAPPPELHEPADWHPSSPLSCRQDSGASDSGHMPPSPGRAAALTSELRAEVERRLAASAPAGARLGALERRAAAAKPGALGRGGRGWDADEAFRGAADAAHGGGASGRLADIFDELLASDQARRMAAI</sequence>
<feature type="non-terminal residue" evidence="2">
    <location>
        <position position="1"/>
    </location>
</feature>
<dbReference type="AlphaFoldDB" id="A0A0D2K6J2"/>
<feature type="region of interest" description="Disordered" evidence="1">
    <location>
        <begin position="1"/>
        <end position="50"/>
    </location>
</feature>
<name>A0A0D2K6J2_9CHLO</name>
<dbReference type="EMBL" id="KK106266">
    <property type="protein sequence ID" value="KIY91808.1"/>
    <property type="molecule type" value="Genomic_DNA"/>
</dbReference>
<protein>
    <submittedName>
        <fullName evidence="2">Uncharacterized protein</fullName>
    </submittedName>
</protein>
<dbReference type="RefSeq" id="XP_013890828.1">
    <property type="nucleotide sequence ID" value="XM_014035374.1"/>
</dbReference>
<dbReference type="GeneID" id="25733887"/>
<evidence type="ECO:0000256" key="1">
    <source>
        <dbReference type="SAM" id="MobiDB-lite"/>
    </source>
</evidence>
<evidence type="ECO:0000313" key="2">
    <source>
        <dbReference type="EMBL" id="KIY91808.1"/>
    </source>
</evidence>
<gene>
    <name evidence="2" type="ORF">MNEG_16155</name>
</gene>
<dbReference type="KEGG" id="mng:MNEG_16155"/>
<feature type="non-terminal residue" evidence="2">
    <location>
        <position position="132"/>
    </location>
</feature>